<dbReference type="PANTHER" id="PTHR11528">
    <property type="entry name" value="HEAT SHOCK PROTEIN 90 FAMILY MEMBER"/>
    <property type="match status" value="1"/>
</dbReference>
<dbReference type="PIRSF" id="PIRSF002583">
    <property type="entry name" value="Hsp90"/>
    <property type="match status" value="1"/>
</dbReference>
<dbReference type="EMBL" id="CP113836">
    <property type="protein sequence ID" value="WAL68519.1"/>
    <property type="molecule type" value="Genomic_DNA"/>
</dbReference>
<dbReference type="Pfam" id="PF00183">
    <property type="entry name" value="HSP90"/>
    <property type="match status" value="1"/>
</dbReference>
<dbReference type="RefSeq" id="WP_268758612.1">
    <property type="nucleotide sequence ID" value="NZ_CP113836.1"/>
</dbReference>
<proteinExistence type="inferred from homology"/>
<dbReference type="Gene3D" id="3.30.565.10">
    <property type="entry name" value="Histidine kinase-like ATPase, C-terminal domain"/>
    <property type="match status" value="1"/>
</dbReference>
<evidence type="ECO:0000313" key="6">
    <source>
        <dbReference type="Proteomes" id="UP001163203"/>
    </source>
</evidence>
<dbReference type="Proteomes" id="UP001163203">
    <property type="component" value="Chromosome"/>
</dbReference>
<dbReference type="Pfam" id="PF13589">
    <property type="entry name" value="HATPase_c_3"/>
    <property type="match status" value="1"/>
</dbReference>
<dbReference type="InterPro" id="IPR001404">
    <property type="entry name" value="Hsp90_fam"/>
</dbReference>
<dbReference type="NCBIfam" id="NF010683">
    <property type="entry name" value="PRK14083.1"/>
    <property type="match status" value="1"/>
</dbReference>
<comment type="similarity">
    <text evidence="1">Belongs to the heat shock protein 90 family.</text>
</comment>
<evidence type="ECO:0000256" key="3">
    <source>
        <dbReference type="ARBA" id="ARBA00022840"/>
    </source>
</evidence>
<organism evidence="5 6">
    <name type="scientific">Amycolatopsis cynarae</name>
    <dbReference type="NCBI Taxonomy" id="2995223"/>
    <lineage>
        <taxon>Bacteria</taxon>
        <taxon>Bacillati</taxon>
        <taxon>Actinomycetota</taxon>
        <taxon>Actinomycetes</taxon>
        <taxon>Pseudonocardiales</taxon>
        <taxon>Pseudonocardiaceae</taxon>
        <taxon>Amycolatopsis</taxon>
    </lineage>
</organism>
<keyword evidence="2" id="KW-0547">Nucleotide-binding</keyword>
<dbReference type="PRINTS" id="PR00775">
    <property type="entry name" value="HEATSHOCK90"/>
</dbReference>
<gene>
    <name evidence="5" type="ORF">ORV05_12335</name>
</gene>
<protein>
    <submittedName>
        <fullName evidence="5">HSP90 family protein</fullName>
    </submittedName>
</protein>
<dbReference type="Gene3D" id="3.30.230.80">
    <property type="match status" value="1"/>
</dbReference>
<accession>A0ABY7B9A4</accession>
<name>A0ABY7B9A4_9PSEU</name>
<keyword evidence="4" id="KW-0143">Chaperone</keyword>
<evidence type="ECO:0000256" key="4">
    <source>
        <dbReference type="ARBA" id="ARBA00023186"/>
    </source>
</evidence>
<reference evidence="5" key="1">
    <citation type="submission" date="2022-11" db="EMBL/GenBank/DDBJ databases">
        <authorList>
            <person name="Mo P."/>
        </authorList>
    </citation>
    <scope>NUCLEOTIDE SEQUENCE</scope>
    <source>
        <strain evidence="5">HUAS 11-8</strain>
    </source>
</reference>
<evidence type="ECO:0000313" key="5">
    <source>
        <dbReference type="EMBL" id="WAL68519.1"/>
    </source>
</evidence>
<sequence length="598" mass="65359">MERAFQVDLRGVVELLSHHLYGSPRVYVREVLQNAVDAITARRALDPAAPARVEIESPAITGDGTVRVHDTGIGLTEAEVHELLATIGRSSKRDDLGFGRHEFLGQFGIGLLSCFLVADEVRVLTRSATGGPTVQWRGHADGRYEVSPAATERAEPGSTVILVPRPGTGQWLEGEVITDLARLFGGLLPIEVTVDGRVVTGDGPVWRAAYPTVADREKALAAYAEDVFGFTPFAVVDLSVPEAGLTGLAFVLPQAANPAARGGHRVYLKRMLLAEAVDGLLPEWAFFVRCVVDVTELRPTASREALYEDDLLESTREALGARLRDWLMELSTTSTARLTEFLRVHQLGVKALAVHDDEMLRLVDRWLPMETNAGYVPLAEFRRRFDTVRYTPSVEEFRQLAAVAAAQGVGLVNGGYTYHSAIVERLPAIDPDVRVGRLDAAELATRFDLVDPATELALRPFLSTAQATLDRLDCEVSLRAFEPPSLAALYLVDRESVHRAELRATRKVADDLWADLLGDLDGTGSDRPQLMLNHRSPLLRRIAGLPDSRLAMTAVEALYVQALLLGHHPLRPADSALLNRSFSGLLEWAVHDPQGDAA</sequence>
<dbReference type="InterPro" id="IPR020575">
    <property type="entry name" value="Hsp90_N"/>
</dbReference>
<evidence type="ECO:0000256" key="2">
    <source>
        <dbReference type="ARBA" id="ARBA00022741"/>
    </source>
</evidence>
<dbReference type="InterPro" id="IPR036890">
    <property type="entry name" value="HATPase_C_sf"/>
</dbReference>
<keyword evidence="3" id="KW-0067">ATP-binding</keyword>
<dbReference type="SUPFAM" id="SSF54211">
    <property type="entry name" value="Ribosomal protein S5 domain 2-like"/>
    <property type="match status" value="1"/>
</dbReference>
<keyword evidence="6" id="KW-1185">Reference proteome</keyword>
<evidence type="ECO:0000256" key="1">
    <source>
        <dbReference type="ARBA" id="ARBA00008239"/>
    </source>
</evidence>
<dbReference type="InterPro" id="IPR020568">
    <property type="entry name" value="Ribosomal_Su5_D2-typ_SF"/>
</dbReference>
<dbReference type="SUPFAM" id="SSF55874">
    <property type="entry name" value="ATPase domain of HSP90 chaperone/DNA topoisomerase II/histidine kinase"/>
    <property type="match status" value="1"/>
</dbReference>